<proteinExistence type="predicted"/>
<accession>A0A6M8EV68</accession>
<dbReference type="RefSeq" id="WP_172126019.1">
    <property type="nucleotide sequence ID" value="NZ_CP042652.1"/>
</dbReference>
<gene>
    <name evidence="1" type="ORF">AACT_1266</name>
</gene>
<dbReference type="EMBL" id="CP042652">
    <property type="protein sequence ID" value="QKE28445.1"/>
    <property type="molecule type" value="Genomic_DNA"/>
</dbReference>
<dbReference type="Proteomes" id="UP000503483">
    <property type="component" value="Chromosome"/>
</dbReference>
<evidence type="ECO:0000313" key="1">
    <source>
        <dbReference type="EMBL" id="QKE28445.1"/>
    </source>
</evidence>
<reference evidence="1 2" key="1">
    <citation type="submission" date="2019-08" db="EMBL/GenBank/DDBJ databases">
        <title>Complete genome sequence of Arcobacter acticola.</title>
        <authorList>
            <person name="Miller W."/>
        </authorList>
    </citation>
    <scope>NUCLEOTIDE SEQUENCE [LARGE SCALE GENOMIC DNA]</scope>
    <source>
        <strain evidence="1 2">KCTC 52212</strain>
    </source>
</reference>
<dbReference type="AlphaFoldDB" id="A0A6M8EV68"/>
<protein>
    <submittedName>
        <fullName evidence="1">Uncharacterized protein</fullName>
    </submittedName>
</protein>
<sequence length="132" mass="15137">MNKTKLNYVQLLFLITAFLTIQWSTTHIHFSENHNHDGKVHKHQIETHSHEYISINDSAPQLNHSNIIALDTEYTLQNRKKQKDSSLDIAVLTFNLNQSIPLVKTQVPIFINTKQGYSLYSSSNPRAPPLNS</sequence>
<organism evidence="1 2">
    <name type="scientific">Arcobacter acticola</name>
    <dbReference type="NCBI Taxonomy" id="1849015"/>
    <lineage>
        <taxon>Bacteria</taxon>
        <taxon>Pseudomonadati</taxon>
        <taxon>Campylobacterota</taxon>
        <taxon>Epsilonproteobacteria</taxon>
        <taxon>Campylobacterales</taxon>
        <taxon>Arcobacteraceae</taxon>
        <taxon>Arcobacter</taxon>
    </lineage>
</organism>
<evidence type="ECO:0000313" key="2">
    <source>
        <dbReference type="Proteomes" id="UP000503483"/>
    </source>
</evidence>
<keyword evidence="2" id="KW-1185">Reference proteome</keyword>
<name>A0A6M8EV68_9BACT</name>
<dbReference type="KEGG" id="paco:AACT_1266"/>